<organism evidence="2 3">
    <name type="scientific">Actibacterium atlanticum</name>
    <dbReference type="NCBI Taxonomy" id="1461693"/>
    <lineage>
        <taxon>Bacteria</taxon>
        <taxon>Pseudomonadati</taxon>
        <taxon>Pseudomonadota</taxon>
        <taxon>Alphaproteobacteria</taxon>
        <taxon>Rhodobacterales</taxon>
        <taxon>Roseobacteraceae</taxon>
        <taxon>Actibacterium</taxon>
    </lineage>
</organism>
<evidence type="ECO:0000313" key="2">
    <source>
        <dbReference type="EMBL" id="KCV80946.1"/>
    </source>
</evidence>
<keyword evidence="3" id="KW-1185">Reference proteome</keyword>
<dbReference type="Proteomes" id="UP000024836">
    <property type="component" value="Unassembled WGS sequence"/>
</dbReference>
<sequence length="131" mass="14814">MIIILIYLVTLGPPSIFAIHALFTPDRYSPNGRRLLWMRNRSAGAAAIWLLVVFLPGILSFAIYHLGKCTGVNQYFRTTCERIPDDFGTSAAFWIFVAMVLGIVGWLPLFGLICAEWATRKSYRARQDETD</sequence>
<keyword evidence="1" id="KW-0472">Membrane</keyword>
<name>A0A058ZJF4_9RHOB</name>
<feature type="transmembrane region" description="Helical" evidence="1">
    <location>
        <begin position="6"/>
        <end position="23"/>
    </location>
</feature>
<evidence type="ECO:0000256" key="1">
    <source>
        <dbReference type="SAM" id="Phobius"/>
    </source>
</evidence>
<feature type="transmembrane region" description="Helical" evidence="1">
    <location>
        <begin position="44"/>
        <end position="66"/>
    </location>
</feature>
<gene>
    <name evidence="2" type="ORF">ATO10_14884</name>
</gene>
<feature type="transmembrane region" description="Helical" evidence="1">
    <location>
        <begin position="91"/>
        <end position="115"/>
    </location>
</feature>
<accession>A0A058ZJF4</accession>
<comment type="caution">
    <text evidence="2">The sequence shown here is derived from an EMBL/GenBank/DDBJ whole genome shotgun (WGS) entry which is preliminary data.</text>
</comment>
<keyword evidence="1" id="KW-1133">Transmembrane helix</keyword>
<dbReference type="EMBL" id="AQQY01000013">
    <property type="protein sequence ID" value="KCV80946.1"/>
    <property type="molecule type" value="Genomic_DNA"/>
</dbReference>
<evidence type="ECO:0008006" key="4">
    <source>
        <dbReference type="Google" id="ProtNLM"/>
    </source>
</evidence>
<keyword evidence="1" id="KW-0812">Transmembrane</keyword>
<proteinExistence type="predicted"/>
<reference evidence="2 3" key="1">
    <citation type="submission" date="2013-04" db="EMBL/GenBank/DDBJ databases">
        <title>Shimia sp. 22II-S11-Z10 Genome Sequencing.</title>
        <authorList>
            <person name="Lai Q."/>
            <person name="Li G."/>
            <person name="Shao Z."/>
        </authorList>
    </citation>
    <scope>NUCLEOTIDE SEQUENCE [LARGE SCALE GENOMIC DNA]</scope>
    <source>
        <strain evidence="3">22II-S11-Z10</strain>
    </source>
</reference>
<protein>
    <recommendedName>
        <fullName evidence="4">Transmembrane protein</fullName>
    </recommendedName>
</protein>
<evidence type="ECO:0000313" key="3">
    <source>
        <dbReference type="Proteomes" id="UP000024836"/>
    </source>
</evidence>
<dbReference type="AlphaFoldDB" id="A0A058ZJF4"/>